<feature type="compositionally biased region" description="Polar residues" evidence="1">
    <location>
        <begin position="121"/>
        <end position="132"/>
    </location>
</feature>
<dbReference type="AlphaFoldDB" id="X6NJZ7"/>
<protein>
    <submittedName>
        <fullName evidence="2">Uncharacterized protein</fullName>
    </submittedName>
</protein>
<name>X6NJZ7_RETFI</name>
<reference evidence="2 3" key="1">
    <citation type="journal article" date="2013" name="Curr. Biol.">
        <title>The Genome of the Foraminiferan Reticulomyxa filosa.</title>
        <authorList>
            <person name="Glockner G."/>
            <person name="Hulsmann N."/>
            <person name="Schleicher M."/>
            <person name="Noegel A.A."/>
            <person name="Eichinger L."/>
            <person name="Gallinger C."/>
            <person name="Pawlowski J."/>
            <person name="Sierra R."/>
            <person name="Euteneuer U."/>
            <person name="Pillet L."/>
            <person name="Moustafa A."/>
            <person name="Platzer M."/>
            <person name="Groth M."/>
            <person name="Szafranski K."/>
            <person name="Schliwa M."/>
        </authorList>
    </citation>
    <scope>NUCLEOTIDE SEQUENCE [LARGE SCALE GENOMIC DNA]</scope>
</reference>
<gene>
    <name evidence="2" type="ORF">RFI_10499</name>
</gene>
<feature type="region of interest" description="Disordered" evidence="1">
    <location>
        <begin position="67"/>
        <end position="153"/>
    </location>
</feature>
<keyword evidence="3" id="KW-1185">Reference proteome</keyword>
<comment type="caution">
    <text evidence="2">The sequence shown here is derived from an EMBL/GenBank/DDBJ whole genome shotgun (WGS) entry which is preliminary data.</text>
</comment>
<evidence type="ECO:0000313" key="3">
    <source>
        <dbReference type="Proteomes" id="UP000023152"/>
    </source>
</evidence>
<feature type="non-terminal residue" evidence="2">
    <location>
        <position position="226"/>
    </location>
</feature>
<dbReference type="EMBL" id="ASPP01007732">
    <property type="protein sequence ID" value="ETO26635.1"/>
    <property type="molecule type" value="Genomic_DNA"/>
</dbReference>
<evidence type="ECO:0000256" key="1">
    <source>
        <dbReference type="SAM" id="MobiDB-lite"/>
    </source>
</evidence>
<sequence>MQYLGLFEAYIAQDEFFSGVYSINIESARRNVCRQVYIQVAEILYIFIGTEGGNAEARTVIGTRTDIGTVGQSDHESSIQSNKGKRQQQQQQQQQETPMTIAEVVEDEKEDTPKVKKSLTTEDSSVTSVKTSNKNDRHSTSSLSQQRTTEKVRKISDTLTAEKRGTVLVLPYTRPRFRANTLSRSAFFAVLSGKLETIPSEHALRSYRMFGIHSEESLPKDILNNI</sequence>
<proteinExistence type="predicted"/>
<dbReference type="Proteomes" id="UP000023152">
    <property type="component" value="Unassembled WGS sequence"/>
</dbReference>
<organism evidence="2 3">
    <name type="scientific">Reticulomyxa filosa</name>
    <dbReference type="NCBI Taxonomy" id="46433"/>
    <lineage>
        <taxon>Eukaryota</taxon>
        <taxon>Sar</taxon>
        <taxon>Rhizaria</taxon>
        <taxon>Retaria</taxon>
        <taxon>Foraminifera</taxon>
        <taxon>Monothalamids</taxon>
        <taxon>Reticulomyxidae</taxon>
        <taxon>Reticulomyxa</taxon>
    </lineage>
</organism>
<accession>X6NJZ7</accession>
<evidence type="ECO:0000313" key="2">
    <source>
        <dbReference type="EMBL" id="ETO26635.1"/>
    </source>
</evidence>